<dbReference type="GO" id="GO:0003677">
    <property type="term" value="F:DNA binding"/>
    <property type="evidence" value="ECO:0007669"/>
    <property type="project" value="UniProtKB-KW"/>
</dbReference>
<evidence type="ECO:0000259" key="4">
    <source>
        <dbReference type="PROSITE" id="PS50949"/>
    </source>
</evidence>
<dbReference type="OrthoDB" id="9788098at2"/>
<evidence type="ECO:0000256" key="1">
    <source>
        <dbReference type="ARBA" id="ARBA00023015"/>
    </source>
</evidence>
<dbReference type="InterPro" id="IPR036390">
    <property type="entry name" value="WH_DNA-bd_sf"/>
</dbReference>
<evidence type="ECO:0000256" key="3">
    <source>
        <dbReference type="ARBA" id="ARBA00023163"/>
    </source>
</evidence>
<evidence type="ECO:0000256" key="2">
    <source>
        <dbReference type="ARBA" id="ARBA00023125"/>
    </source>
</evidence>
<dbReference type="AlphaFoldDB" id="A0A222EBQ9"/>
<keyword evidence="2" id="KW-0238">DNA-binding</keyword>
<name>A0A222EBQ9_9RHOB</name>
<feature type="domain" description="HTH gntR-type" evidence="4">
    <location>
        <begin position="12"/>
        <end position="79"/>
    </location>
</feature>
<dbReference type="SMART" id="SM00345">
    <property type="entry name" value="HTH_GNTR"/>
    <property type="match status" value="1"/>
</dbReference>
<dbReference type="InterPro" id="IPR008920">
    <property type="entry name" value="TF_FadR/GntR_C"/>
</dbReference>
<dbReference type="InterPro" id="IPR000524">
    <property type="entry name" value="Tscrpt_reg_HTH_GntR"/>
</dbReference>
<dbReference type="SUPFAM" id="SSF48008">
    <property type="entry name" value="GntR ligand-binding domain-like"/>
    <property type="match status" value="1"/>
</dbReference>
<keyword evidence="3" id="KW-0804">Transcription</keyword>
<geneLocation type="plasmid" evidence="6">
    <name>psms3-2</name>
</geneLocation>
<gene>
    <name evidence="5" type="primary">rspR</name>
    <name evidence="5" type="ORF">ANTHELSMS3_04729</name>
</gene>
<dbReference type="PANTHER" id="PTHR43537:SF6">
    <property type="entry name" value="HTH-TYPE TRANSCRIPTIONAL REPRESSOR RSPR"/>
    <property type="match status" value="1"/>
</dbReference>
<dbReference type="RefSeq" id="WP_094037690.1">
    <property type="nucleotide sequence ID" value="NZ_CP022542.1"/>
</dbReference>
<dbReference type="Gene3D" id="1.10.10.10">
    <property type="entry name" value="Winged helix-like DNA-binding domain superfamily/Winged helix DNA-binding domain"/>
    <property type="match status" value="1"/>
</dbReference>
<dbReference type="SMART" id="SM00895">
    <property type="entry name" value="FCD"/>
    <property type="match status" value="1"/>
</dbReference>
<organism evidence="5 6">
    <name type="scientific">Antarctobacter heliothermus</name>
    <dbReference type="NCBI Taxonomy" id="74033"/>
    <lineage>
        <taxon>Bacteria</taxon>
        <taxon>Pseudomonadati</taxon>
        <taxon>Pseudomonadota</taxon>
        <taxon>Alphaproteobacteria</taxon>
        <taxon>Rhodobacterales</taxon>
        <taxon>Roseobacteraceae</taxon>
        <taxon>Antarctobacter</taxon>
    </lineage>
</organism>
<dbReference type="InterPro" id="IPR036388">
    <property type="entry name" value="WH-like_DNA-bd_sf"/>
</dbReference>
<keyword evidence="6" id="KW-1185">Reference proteome</keyword>
<proteinExistence type="predicted"/>
<dbReference type="PANTHER" id="PTHR43537">
    <property type="entry name" value="TRANSCRIPTIONAL REGULATOR, GNTR FAMILY"/>
    <property type="match status" value="1"/>
</dbReference>
<dbReference type="SUPFAM" id="SSF46785">
    <property type="entry name" value="Winged helix' DNA-binding domain"/>
    <property type="match status" value="1"/>
</dbReference>
<reference evidence="5 6" key="1">
    <citation type="submission" date="2017-07" db="EMBL/GenBank/DDBJ databases">
        <title>Genome Sequence of Antarctobacter heliothermus Strain SMS3 Isolated from a culture of the Diatom Skeletonema marinoi.</title>
        <authorList>
            <person name="Topel M."/>
            <person name="Pinder M.I.M."/>
            <person name="Johansson O.N."/>
            <person name="Kourtchenko O."/>
            <person name="Godhe A."/>
            <person name="Clarke A.K."/>
        </authorList>
    </citation>
    <scope>NUCLEOTIDE SEQUENCE [LARGE SCALE GENOMIC DNA]</scope>
    <source>
        <strain evidence="5 6">SMS3</strain>
        <plasmid evidence="6">Plasmid psms3-2</plasmid>
    </source>
</reference>
<dbReference type="InterPro" id="IPR011711">
    <property type="entry name" value="GntR_C"/>
</dbReference>
<dbReference type="Proteomes" id="UP000203589">
    <property type="component" value="Plasmid pSMS3-2"/>
</dbReference>
<keyword evidence="1" id="KW-0805">Transcription regulation</keyword>
<dbReference type="Pfam" id="PF00392">
    <property type="entry name" value="GntR"/>
    <property type="match status" value="1"/>
</dbReference>
<dbReference type="CDD" id="cd07377">
    <property type="entry name" value="WHTH_GntR"/>
    <property type="match status" value="1"/>
</dbReference>
<accession>A0A222EBQ9</accession>
<dbReference type="PROSITE" id="PS50949">
    <property type="entry name" value="HTH_GNTR"/>
    <property type="match status" value="1"/>
</dbReference>
<protein>
    <submittedName>
        <fullName evidence="5">HTH-type transcriptional repressor RspR</fullName>
    </submittedName>
</protein>
<dbReference type="GO" id="GO:0003700">
    <property type="term" value="F:DNA-binding transcription factor activity"/>
    <property type="evidence" value="ECO:0007669"/>
    <property type="project" value="InterPro"/>
</dbReference>
<keyword evidence="5" id="KW-0614">Plasmid</keyword>
<sequence length="230" mass="25813">MSKQDTLPKDRRSSVDDIVDYLYREITAMRLLPGTRISETDIAAQFGVSRQPVRDAFRRLESADLILVRPKKATEVKKFSAKAIEKSRFVRAAVEAAALREAAKHCDVAAGFQLDSCIALQQKAYAERDFAEFGQLDYDFHKAICDIGRVPYAFDIIKTEKEKVDRLCVLSLAKERRMPELIRDHEAMVAALKAGDAESAVKAGMLHLSRLDETIEAIRVNSAAYFGDQD</sequence>
<dbReference type="Pfam" id="PF07729">
    <property type="entry name" value="FCD"/>
    <property type="match status" value="1"/>
</dbReference>
<dbReference type="Gene3D" id="1.20.120.530">
    <property type="entry name" value="GntR ligand-binding domain-like"/>
    <property type="match status" value="1"/>
</dbReference>
<dbReference type="EMBL" id="CP022542">
    <property type="protein sequence ID" value="ASP23627.1"/>
    <property type="molecule type" value="Genomic_DNA"/>
</dbReference>
<dbReference type="KEGG" id="aht:ANTHELSMS3_04729"/>
<evidence type="ECO:0000313" key="5">
    <source>
        <dbReference type="EMBL" id="ASP23627.1"/>
    </source>
</evidence>
<evidence type="ECO:0000313" key="6">
    <source>
        <dbReference type="Proteomes" id="UP000203589"/>
    </source>
</evidence>